<dbReference type="FunFam" id="2.170.150.20:FF:000003">
    <property type="entry name" value="Peptide methionine sulfoxide reductase MsrB"/>
    <property type="match status" value="1"/>
</dbReference>
<proteinExistence type="inferred from homology"/>
<evidence type="ECO:0000259" key="5">
    <source>
        <dbReference type="PROSITE" id="PS51790"/>
    </source>
</evidence>
<feature type="chain" id="PRO_5021919088" description="Peptide methionine sulfoxide reductase MsrB" evidence="4">
    <location>
        <begin position="26"/>
        <end position="187"/>
    </location>
</feature>
<keyword evidence="1 3" id="KW-0560">Oxidoreductase</keyword>
<evidence type="ECO:0000256" key="3">
    <source>
        <dbReference type="HAMAP-Rule" id="MF_01400"/>
    </source>
</evidence>
<evidence type="ECO:0000256" key="4">
    <source>
        <dbReference type="SAM" id="SignalP"/>
    </source>
</evidence>
<dbReference type="SUPFAM" id="SSF51316">
    <property type="entry name" value="Mss4-like"/>
    <property type="match status" value="1"/>
</dbReference>
<organism evidence="6 7">
    <name type="scientific">Sedimenticola selenatireducens</name>
    <dbReference type="NCBI Taxonomy" id="191960"/>
    <lineage>
        <taxon>Bacteria</taxon>
        <taxon>Pseudomonadati</taxon>
        <taxon>Pseudomonadota</taxon>
        <taxon>Gammaproteobacteria</taxon>
        <taxon>Chromatiales</taxon>
        <taxon>Sedimenticolaceae</taxon>
        <taxon>Sedimenticola</taxon>
    </lineage>
</organism>
<dbReference type="PROSITE" id="PS51790">
    <property type="entry name" value="MSRB"/>
    <property type="match status" value="1"/>
</dbReference>
<evidence type="ECO:0000256" key="1">
    <source>
        <dbReference type="ARBA" id="ARBA00023002"/>
    </source>
</evidence>
<dbReference type="PANTHER" id="PTHR10173:SF59">
    <property type="entry name" value="PEPTIDE METHIONINE SULFOXIDE REDUCTASE MSRA_MSRB"/>
    <property type="match status" value="1"/>
</dbReference>
<dbReference type="InterPro" id="IPR002579">
    <property type="entry name" value="Met_Sox_Rdtase_MsrB_dom"/>
</dbReference>
<dbReference type="PANTHER" id="PTHR10173">
    <property type="entry name" value="METHIONINE SULFOXIDE REDUCTASE"/>
    <property type="match status" value="1"/>
</dbReference>
<dbReference type="Proteomes" id="UP000316649">
    <property type="component" value="Unassembled WGS sequence"/>
</dbReference>
<sequence>MKKRYVIPLLIVPLLVGQAVIPTYAENEKPAMSEQMSDRWSRPADEQIRQMLTPEQYKVTQKDGTERAFSNAYWDNKAEGIYVDVVSGEPLFSSKDKFKSGTGWPSFTQPLVESHVLKKSDWAWGMRRTEVRSRYGDSHLGHVFEDGPKPTGLRYCINSASLKFIPVEKLKQAGYSEFMEQFSMSKQ</sequence>
<feature type="domain" description="MsrB" evidence="5">
    <location>
        <begin position="45"/>
        <end position="167"/>
    </location>
</feature>
<dbReference type="Pfam" id="PF01641">
    <property type="entry name" value="SelR"/>
    <property type="match status" value="1"/>
</dbReference>
<dbReference type="EMBL" id="VMNH01000002">
    <property type="protein sequence ID" value="TVO78708.1"/>
    <property type="molecule type" value="Genomic_DNA"/>
</dbReference>
<dbReference type="NCBIfam" id="TIGR00357">
    <property type="entry name" value="peptide-methionine (R)-S-oxide reductase MsrB"/>
    <property type="match status" value="1"/>
</dbReference>
<comment type="caution">
    <text evidence="6">The sequence shown here is derived from an EMBL/GenBank/DDBJ whole genome shotgun (WGS) entry which is preliminary data.</text>
</comment>
<dbReference type="OrthoDB" id="9785497at2"/>
<accession>A0A557SMQ9</accession>
<comment type="caution">
    <text evidence="3">Lacks conserved residue(s) required for the propagation of feature annotation.</text>
</comment>
<dbReference type="EC" id="1.8.4.12" evidence="3"/>
<keyword evidence="4" id="KW-0732">Signal</keyword>
<comment type="catalytic activity">
    <reaction evidence="2 3">
        <text>L-methionyl-[protein] + [thioredoxin]-disulfide + H2O = L-methionyl-(R)-S-oxide-[protein] + [thioredoxin]-dithiol</text>
        <dbReference type="Rhea" id="RHEA:24164"/>
        <dbReference type="Rhea" id="RHEA-COMP:10698"/>
        <dbReference type="Rhea" id="RHEA-COMP:10700"/>
        <dbReference type="Rhea" id="RHEA-COMP:12313"/>
        <dbReference type="Rhea" id="RHEA-COMP:12314"/>
        <dbReference type="ChEBI" id="CHEBI:15377"/>
        <dbReference type="ChEBI" id="CHEBI:16044"/>
        <dbReference type="ChEBI" id="CHEBI:29950"/>
        <dbReference type="ChEBI" id="CHEBI:45764"/>
        <dbReference type="ChEBI" id="CHEBI:50058"/>
        <dbReference type="EC" id="1.8.4.12"/>
    </reaction>
</comment>
<dbReference type="GO" id="GO:0033743">
    <property type="term" value="F:peptide-methionine (R)-S-oxide reductase activity"/>
    <property type="evidence" value="ECO:0007669"/>
    <property type="project" value="UniProtKB-UniRule"/>
</dbReference>
<evidence type="ECO:0000256" key="2">
    <source>
        <dbReference type="ARBA" id="ARBA00048488"/>
    </source>
</evidence>
<dbReference type="GO" id="GO:0005737">
    <property type="term" value="C:cytoplasm"/>
    <property type="evidence" value="ECO:0007669"/>
    <property type="project" value="TreeGrafter"/>
</dbReference>
<dbReference type="RefSeq" id="WP_144357066.1">
    <property type="nucleotide sequence ID" value="NZ_VMNH01000002.1"/>
</dbReference>
<feature type="active site" description="Nucleophile" evidence="3">
    <location>
        <position position="156"/>
    </location>
</feature>
<gene>
    <name evidence="3 6" type="primary">msrB</name>
    <name evidence="6" type="ORF">FHP88_00675</name>
</gene>
<keyword evidence="7" id="KW-1185">Reference proteome</keyword>
<feature type="signal peptide" evidence="4">
    <location>
        <begin position="1"/>
        <end position="25"/>
    </location>
</feature>
<protein>
    <recommendedName>
        <fullName evidence="3">Peptide methionine sulfoxide reductase MsrB</fullName>
        <ecNumber evidence="3">1.8.4.12</ecNumber>
    </recommendedName>
    <alternativeName>
        <fullName evidence="3">Peptide-methionine (R)-S-oxide reductase</fullName>
    </alternativeName>
</protein>
<name>A0A557SMQ9_9GAMM</name>
<reference evidence="6 7" key="1">
    <citation type="submission" date="2019-07" db="EMBL/GenBank/DDBJ databases">
        <title>The pathways for chlorine oxyanion respiration interact through the shared metabolite chlorate.</title>
        <authorList>
            <person name="Barnum T.P."/>
            <person name="Cheng Y."/>
            <person name="Hill K.A."/>
            <person name="Lucas L.N."/>
            <person name="Carlson H.K."/>
            <person name="Coates J.D."/>
        </authorList>
    </citation>
    <scope>NUCLEOTIDE SEQUENCE [LARGE SCALE GENOMIC DNA]</scope>
    <source>
        <strain evidence="6 7">BK-1</strain>
    </source>
</reference>
<dbReference type="InterPro" id="IPR011057">
    <property type="entry name" value="Mss4-like_sf"/>
</dbReference>
<dbReference type="HAMAP" id="MF_01400">
    <property type="entry name" value="MsrB"/>
    <property type="match status" value="1"/>
</dbReference>
<dbReference type="InterPro" id="IPR028427">
    <property type="entry name" value="Met_Sox_Rdtase_MsrB"/>
</dbReference>
<comment type="similarity">
    <text evidence="3">Belongs to the MsrB Met sulfoxide reductase family.</text>
</comment>
<evidence type="ECO:0000313" key="7">
    <source>
        <dbReference type="Proteomes" id="UP000316649"/>
    </source>
</evidence>
<dbReference type="AlphaFoldDB" id="A0A557SMQ9"/>
<dbReference type="Gene3D" id="2.170.150.20">
    <property type="entry name" value="Peptide methionine sulfoxide reductase"/>
    <property type="match status" value="1"/>
</dbReference>
<evidence type="ECO:0000313" key="6">
    <source>
        <dbReference type="EMBL" id="TVO78708.1"/>
    </source>
</evidence>
<dbReference type="GO" id="GO:0030091">
    <property type="term" value="P:protein repair"/>
    <property type="evidence" value="ECO:0007669"/>
    <property type="project" value="InterPro"/>
</dbReference>
<dbReference type="GO" id="GO:0006979">
    <property type="term" value="P:response to oxidative stress"/>
    <property type="evidence" value="ECO:0007669"/>
    <property type="project" value="InterPro"/>
</dbReference>